<evidence type="ECO:0000313" key="2">
    <source>
        <dbReference type="EMBL" id="SCZ35492.1"/>
    </source>
</evidence>
<dbReference type="OrthoDB" id="8245284at2"/>
<evidence type="ECO:0000313" key="3">
    <source>
        <dbReference type="Proteomes" id="UP000199347"/>
    </source>
</evidence>
<name>A0A1G5NDN3_AFIMA</name>
<dbReference type="AlphaFoldDB" id="A0A1G5NDN3"/>
<dbReference type="EMBL" id="FMVW01000003">
    <property type="protein sequence ID" value="SCZ35492.1"/>
    <property type="molecule type" value="Genomic_DNA"/>
</dbReference>
<organism evidence="2 3">
    <name type="scientific">Afifella marina DSM 2698</name>
    <dbReference type="NCBI Taxonomy" id="1120955"/>
    <lineage>
        <taxon>Bacteria</taxon>
        <taxon>Pseudomonadati</taxon>
        <taxon>Pseudomonadota</taxon>
        <taxon>Alphaproteobacteria</taxon>
        <taxon>Hyphomicrobiales</taxon>
        <taxon>Afifellaceae</taxon>
        <taxon>Afifella</taxon>
    </lineage>
</organism>
<protein>
    <submittedName>
        <fullName evidence="2">Uncharacterized protein</fullName>
    </submittedName>
</protein>
<evidence type="ECO:0000256" key="1">
    <source>
        <dbReference type="SAM" id="MobiDB-lite"/>
    </source>
</evidence>
<accession>A0A1G5NDN3</accession>
<keyword evidence="3" id="KW-1185">Reference proteome</keyword>
<dbReference type="RefSeq" id="WP_092811922.1">
    <property type="nucleotide sequence ID" value="NZ_FMVW01000003.1"/>
</dbReference>
<feature type="region of interest" description="Disordered" evidence="1">
    <location>
        <begin position="82"/>
        <end position="106"/>
    </location>
</feature>
<reference evidence="2 3" key="1">
    <citation type="submission" date="2016-10" db="EMBL/GenBank/DDBJ databases">
        <authorList>
            <person name="de Groot N.N."/>
        </authorList>
    </citation>
    <scope>NUCLEOTIDE SEQUENCE [LARGE SCALE GENOMIC DNA]</scope>
    <source>
        <strain evidence="2 3">DSM 2698</strain>
    </source>
</reference>
<dbReference type="Proteomes" id="UP000199347">
    <property type="component" value="Unassembled WGS sequence"/>
</dbReference>
<gene>
    <name evidence="2" type="ORF">SAMN03080610_01907</name>
</gene>
<proteinExistence type="predicted"/>
<sequence length="106" mass="11121">MKLSDNQIAAVRETVGAEPIPEDNPAMEPLKQNFGDHTFYVDNTGLLVLEPVNDPNQPGEPAAVIHIATWTDEERKQLQPIEPKASGAVLDLAPAGPANGAGGTAA</sequence>